<feature type="compositionally biased region" description="Low complexity" evidence="1">
    <location>
        <begin position="87"/>
        <end position="98"/>
    </location>
</feature>
<feature type="compositionally biased region" description="Basic and acidic residues" evidence="1">
    <location>
        <begin position="38"/>
        <end position="49"/>
    </location>
</feature>
<dbReference type="EMBL" id="AUBJ02000001">
    <property type="protein sequence ID" value="MCP2334185.1"/>
    <property type="molecule type" value="Genomic_DNA"/>
</dbReference>
<keyword evidence="2" id="KW-0812">Transmembrane</keyword>
<proteinExistence type="predicted"/>
<keyword evidence="2" id="KW-0472">Membrane</keyword>
<evidence type="ECO:0000313" key="4">
    <source>
        <dbReference type="Proteomes" id="UP000791080"/>
    </source>
</evidence>
<feature type="transmembrane region" description="Helical" evidence="2">
    <location>
        <begin position="113"/>
        <end position="135"/>
    </location>
</feature>
<gene>
    <name evidence="3" type="ORF">G443_004455</name>
</gene>
<evidence type="ECO:0000256" key="2">
    <source>
        <dbReference type="SAM" id="Phobius"/>
    </source>
</evidence>
<keyword evidence="4" id="KW-1185">Reference proteome</keyword>
<feature type="compositionally biased region" description="Basic and acidic residues" evidence="1">
    <location>
        <begin position="1"/>
        <end position="11"/>
    </location>
</feature>
<feature type="compositionally biased region" description="Pro residues" evidence="1">
    <location>
        <begin position="70"/>
        <end position="86"/>
    </location>
</feature>
<reference evidence="3 4" key="1">
    <citation type="submission" date="2022-06" db="EMBL/GenBank/DDBJ databases">
        <title>Genomic Encyclopedia of Type Strains, Phase I: the one thousand microbial genomes (KMG-I) project.</title>
        <authorList>
            <person name="Kyrpides N."/>
        </authorList>
    </citation>
    <scope>NUCLEOTIDE SEQUENCE [LARGE SCALE GENOMIC DNA]</scope>
    <source>
        <strain evidence="3 4">DSM 43889</strain>
    </source>
</reference>
<sequence length="349" mass="36097">MQDHPFERDAATSEAAGSAPVPPPPLPAGRGDGFQEEPAGRGAHDDARTSHPLPQPSAAAPGTHQGWSAPGPPHPGWGPAAPPPSAPTGFAFGPSGTPAAWPPPAASRRAGVLVPWVLAGTVVAVVLSLVVFLLIRDERVNQARAADPFAGTSAEHWRTGTEGISVPTPTAFAGYTVEEVREATSAALSAVRASRLSDAALLRHDPDELLGLLAPYSRDAVSSEIDAYGPSGYITMLASGRTLAAEPRMNGSLEVSLHPDSSLLVELNYTTAYPFDPEGSTSSDGVVYERWVEAYSYAIGDGWETGARGLWVEFGGEVGHRAVDCDVATGVIGPGSDEGSCVAEVLEPA</sequence>
<keyword evidence="2" id="KW-1133">Transmembrane helix</keyword>
<name>A0ABT1JNT3_ACTCY</name>
<comment type="caution">
    <text evidence="3">The sequence shown here is derived from an EMBL/GenBank/DDBJ whole genome shotgun (WGS) entry which is preliminary data.</text>
</comment>
<organism evidence="3 4">
    <name type="scientific">Actinoalloteichus caeruleus DSM 43889</name>
    <dbReference type="NCBI Taxonomy" id="1120930"/>
    <lineage>
        <taxon>Bacteria</taxon>
        <taxon>Bacillati</taxon>
        <taxon>Actinomycetota</taxon>
        <taxon>Actinomycetes</taxon>
        <taxon>Pseudonocardiales</taxon>
        <taxon>Pseudonocardiaceae</taxon>
        <taxon>Actinoalloteichus</taxon>
        <taxon>Actinoalloteichus cyanogriseus</taxon>
    </lineage>
</organism>
<evidence type="ECO:0000256" key="1">
    <source>
        <dbReference type="SAM" id="MobiDB-lite"/>
    </source>
</evidence>
<accession>A0ABT1JNT3</accession>
<protein>
    <submittedName>
        <fullName evidence="3">Uncharacterized protein</fullName>
    </submittedName>
</protein>
<evidence type="ECO:0000313" key="3">
    <source>
        <dbReference type="EMBL" id="MCP2334185.1"/>
    </source>
</evidence>
<dbReference type="Proteomes" id="UP000791080">
    <property type="component" value="Unassembled WGS sequence"/>
</dbReference>
<feature type="region of interest" description="Disordered" evidence="1">
    <location>
        <begin position="1"/>
        <end position="98"/>
    </location>
</feature>